<proteinExistence type="inferred from homology"/>
<feature type="binding site" evidence="9">
    <location>
        <position position="274"/>
    </location>
    <ligand>
        <name>ATP</name>
        <dbReference type="ChEBI" id="CHEBI:30616"/>
    </ligand>
</feature>
<dbReference type="InterPro" id="IPR011009">
    <property type="entry name" value="Kinase-like_dom_sf"/>
</dbReference>
<evidence type="ECO:0000256" key="1">
    <source>
        <dbReference type="ARBA" id="ARBA00022527"/>
    </source>
</evidence>
<keyword evidence="2 12" id="KW-0808">Transferase</keyword>
<comment type="caution">
    <text evidence="15">The sequence shown here is derived from an EMBL/GenBank/DDBJ whole genome shotgun (WGS) entry which is preliminary data.</text>
</comment>
<keyword evidence="4 12" id="KW-0418">Kinase</keyword>
<reference evidence="15" key="2">
    <citation type="submission" date="2020-11" db="EMBL/GenBank/DDBJ databases">
        <authorList>
            <person name="Cecchin M."/>
            <person name="Marcolungo L."/>
            <person name="Rossato M."/>
            <person name="Girolomoni L."/>
            <person name="Cosentino E."/>
            <person name="Cuine S."/>
            <person name="Li-Beisson Y."/>
            <person name="Delledonne M."/>
            <person name="Ballottari M."/>
        </authorList>
    </citation>
    <scope>NUCLEOTIDE SEQUENCE</scope>
    <source>
        <strain evidence="15">211/11P</strain>
        <tissue evidence="15">Whole cell</tissue>
    </source>
</reference>
<dbReference type="FunFam" id="1.10.510.10:FF:000235">
    <property type="entry name" value="Serine/threonine-protein kinase ark1"/>
    <property type="match status" value="1"/>
</dbReference>
<dbReference type="InterPro" id="IPR000719">
    <property type="entry name" value="Prot_kinase_dom"/>
</dbReference>
<evidence type="ECO:0000256" key="2">
    <source>
        <dbReference type="ARBA" id="ARBA00022679"/>
    </source>
</evidence>
<feature type="active site" description="Proton acceptor" evidence="8">
    <location>
        <position position="256"/>
    </location>
</feature>
<dbReference type="OrthoDB" id="377346at2759"/>
<feature type="binding site" evidence="9">
    <location>
        <begin position="211"/>
        <end position="213"/>
    </location>
    <ligand>
        <name>ATP</name>
        <dbReference type="ChEBI" id="CHEBI:30616"/>
    </ligand>
</feature>
<keyword evidence="1 12" id="KW-0723">Serine/threonine-protein kinase</keyword>
<dbReference type="EC" id="2.7.11.1" evidence="12"/>
<evidence type="ECO:0000256" key="8">
    <source>
        <dbReference type="PIRSR" id="PIRSR630616-1"/>
    </source>
</evidence>
<evidence type="ECO:0000256" key="5">
    <source>
        <dbReference type="ARBA" id="ARBA00022840"/>
    </source>
</evidence>
<comment type="catalytic activity">
    <reaction evidence="6 12">
        <text>L-threonyl-[protein] + ATP = O-phospho-L-threonyl-[protein] + ADP + H(+)</text>
        <dbReference type="Rhea" id="RHEA:46608"/>
        <dbReference type="Rhea" id="RHEA-COMP:11060"/>
        <dbReference type="Rhea" id="RHEA-COMP:11605"/>
        <dbReference type="ChEBI" id="CHEBI:15378"/>
        <dbReference type="ChEBI" id="CHEBI:30013"/>
        <dbReference type="ChEBI" id="CHEBI:30616"/>
        <dbReference type="ChEBI" id="CHEBI:61977"/>
        <dbReference type="ChEBI" id="CHEBI:456216"/>
        <dbReference type="EC" id="2.7.11.1"/>
    </reaction>
</comment>
<dbReference type="InterPro" id="IPR017441">
    <property type="entry name" value="Protein_kinase_ATP_BS"/>
</dbReference>
<evidence type="ECO:0000256" key="9">
    <source>
        <dbReference type="PIRSR" id="PIRSR630616-2"/>
    </source>
</evidence>
<feature type="cross-link" description="Glycyl lysine isopeptide (Lys-Gly) (interchain with G-Cter in SUMO2)" evidence="10">
    <location>
        <position position="258"/>
    </location>
</feature>
<reference evidence="15" key="1">
    <citation type="journal article" date="2019" name="Plant J.">
        <title>Chlorella vulgaris genome assembly and annotation reveals the molecular basis for metabolic acclimation to high light conditions.</title>
        <authorList>
            <person name="Cecchin M."/>
            <person name="Marcolungo L."/>
            <person name="Rossato M."/>
            <person name="Girolomoni L."/>
            <person name="Cosentino E."/>
            <person name="Cuine S."/>
            <person name="Li-Beisson Y."/>
            <person name="Delledonne M."/>
            <person name="Ballottari M."/>
        </authorList>
    </citation>
    <scope>NUCLEOTIDE SEQUENCE</scope>
    <source>
        <strain evidence="15">211/11P</strain>
    </source>
</reference>
<feature type="region of interest" description="Disordered" evidence="13">
    <location>
        <begin position="1"/>
        <end position="128"/>
    </location>
</feature>
<sequence>MASVGVAAALIDKENVGAPHGKSMEGKGLGKRPLGDGGAAGGPANKLPRNKSALQPLSANVAMQQQQHQQTAAAPAATVPLPPVTTAAPHGVMGPPPPRAATSGRPGEASASTSDERPASSSASPRRWQLTDFDIGKPLGRGKFGNVYLARERKSKYIVALKVLFKNQLQQSNVEHQLRREIEIQSHLRHPNILRLYGYFYDQTRVYLILEYAARGELYKKLQSDGSFDEVRTATYIASLAKALTYCHSKHVIHRDIKPENLLRGLNGELKIADFGWSVHAPNSRRKTLCGTLDYLPPEMVEGSYHDAAVDVWSLGVLCFEFLYGTPPFEAAGHSETYKRILRVDLKFPASPQRSEGAKDLIRRLLVKDPKDRLPLEQVLQHPWILANDDPDLLKREA</sequence>
<dbReference type="Gene3D" id="1.10.510.10">
    <property type="entry name" value="Transferase(Phosphotransferase) domain 1"/>
    <property type="match status" value="1"/>
</dbReference>
<dbReference type="PROSITE" id="PS50011">
    <property type="entry name" value="PROTEIN_KINASE_DOM"/>
    <property type="match status" value="1"/>
</dbReference>
<comment type="similarity">
    <text evidence="12">Belongs to the protein kinase superfamily. Ser/Thr protein kinase family. Aurora subfamily.</text>
</comment>
<evidence type="ECO:0000256" key="12">
    <source>
        <dbReference type="RuleBase" id="RU367134"/>
    </source>
</evidence>
<organism evidence="15 16">
    <name type="scientific">Chlorella vulgaris</name>
    <name type="common">Green alga</name>
    <dbReference type="NCBI Taxonomy" id="3077"/>
    <lineage>
        <taxon>Eukaryota</taxon>
        <taxon>Viridiplantae</taxon>
        <taxon>Chlorophyta</taxon>
        <taxon>core chlorophytes</taxon>
        <taxon>Trebouxiophyceae</taxon>
        <taxon>Chlorellales</taxon>
        <taxon>Chlorellaceae</taxon>
        <taxon>Chlorella clade</taxon>
        <taxon>Chlorella</taxon>
    </lineage>
</organism>
<evidence type="ECO:0000256" key="3">
    <source>
        <dbReference type="ARBA" id="ARBA00022741"/>
    </source>
</evidence>
<evidence type="ECO:0000256" key="11">
    <source>
        <dbReference type="PROSITE-ProRule" id="PRU10141"/>
    </source>
</evidence>
<keyword evidence="16" id="KW-1185">Reference proteome</keyword>
<feature type="domain" description="Protein kinase" evidence="14">
    <location>
        <begin position="133"/>
        <end position="385"/>
    </location>
</feature>
<dbReference type="GO" id="GO:0005524">
    <property type="term" value="F:ATP binding"/>
    <property type="evidence" value="ECO:0007669"/>
    <property type="project" value="UniProtKB-UniRule"/>
</dbReference>
<feature type="binding site" evidence="9">
    <location>
        <position position="143"/>
    </location>
    <ligand>
        <name>ATP</name>
        <dbReference type="ChEBI" id="CHEBI:30616"/>
    </ligand>
</feature>
<dbReference type="Gene3D" id="3.30.200.20">
    <property type="entry name" value="Phosphorylase Kinase, domain 1"/>
    <property type="match status" value="1"/>
</dbReference>
<dbReference type="GO" id="GO:0004674">
    <property type="term" value="F:protein serine/threonine kinase activity"/>
    <property type="evidence" value="ECO:0007669"/>
    <property type="project" value="UniProtKB-KW"/>
</dbReference>
<accession>A0A9D4YV87</accession>
<dbReference type="SUPFAM" id="SSF56112">
    <property type="entry name" value="Protein kinase-like (PK-like)"/>
    <property type="match status" value="1"/>
</dbReference>
<dbReference type="Proteomes" id="UP001055712">
    <property type="component" value="Unassembled WGS sequence"/>
</dbReference>
<evidence type="ECO:0000313" key="15">
    <source>
        <dbReference type="EMBL" id="KAI3427965.1"/>
    </source>
</evidence>
<evidence type="ECO:0000256" key="6">
    <source>
        <dbReference type="ARBA" id="ARBA00047899"/>
    </source>
</evidence>
<dbReference type="PROSITE" id="PS00107">
    <property type="entry name" value="PROTEIN_KINASE_ATP"/>
    <property type="match status" value="1"/>
</dbReference>
<evidence type="ECO:0000256" key="7">
    <source>
        <dbReference type="ARBA" id="ARBA00048679"/>
    </source>
</evidence>
<evidence type="ECO:0000259" key="14">
    <source>
        <dbReference type="PROSITE" id="PS50011"/>
    </source>
</evidence>
<evidence type="ECO:0000256" key="13">
    <source>
        <dbReference type="SAM" id="MobiDB-lite"/>
    </source>
</evidence>
<comment type="catalytic activity">
    <reaction evidence="7 12">
        <text>L-seryl-[protein] + ATP = O-phospho-L-seryl-[protein] + ADP + H(+)</text>
        <dbReference type="Rhea" id="RHEA:17989"/>
        <dbReference type="Rhea" id="RHEA-COMP:9863"/>
        <dbReference type="Rhea" id="RHEA-COMP:11604"/>
        <dbReference type="ChEBI" id="CHEBI:15378"/>
        <dbReference type="ChEBI" id="CHEBI:29999"/>
        <dbReference type="ChEBI" id="CHEBI:30616"/>
        <dbReference type="ChEBI" id="CHEBI:83421"/>
        <dbReference type="ChEBI" id="CHEBI:456216"/>
        <dbReference type="EC" id="2.7.11.1"/>
    </reaction>
</comment>
<dbReference type="SMART" id="SM00220">
    <property type="entry name" value="S_TKc"/>
    <property type="match status" value="1"/>
</dbReference>
<dbReference type="CDD" id="cd14007">
    <property type="entry name" value="STKc_Aurora"/>
    <property type="match status" value="1"/>
</dbReference>
<dbReference type="EMBL" id="SIDB01000009">
    <property type="protein sequence ID" value="KAI3427965.1"/>
    <property type="molecule type" value="Genomic_DNA"/>
</dbReference>
<protein>
    <recommendedName>
        <fullName evidence="12">Aurora kinase</fullName>
        <ecNumber evidence="12">2.7.11.1</ecNumber>
    </recommendedName>
</protein>
<evidence type="ECO:0000256" key="10">
    <source>
        <dbReference type="PIRSR" id="PIRSR630616-3"/>
    </source>
</evidence>
<feature type="binding site" evidence="9">
    <location>
        <begin position="260"/>
        <end position="261"/>
    </location>
    <ligand>
        <name>ATP</name>
        <dbReference type="ChEBI" id="CHEBI:30616"/>
    </ligand>
</feature>
<dbReference type="InterPro" id="IPR030616">
    <property type="entry name" value="Aur-like"/>
</dbReference>
<evidence type="ECO:0000313" key="16">
    <source>
        <dbReference type="Proteomes" id="UP001055712"/>
    </source>
</evidence>
<dbReference type="FunFam" id="3.30.200.20:FF:000042">
    <property type="entry name" value="Aurora kinase A"/>
    <property type="match status" value="1"/>
</dbReference>
<dbReference type="Pfam" id="PF00069">
    <property type="entry name" value="Pkinase"/>
    <property type="match status" value="1"/>
</dbReference>
<feature type="compositionally biased region" description="Low complexity" evidence="13">
    <location>
        <begin position="59"/>
        <end position="89"/>
    </location>
</feature>
<dbReference type="PANTHER" id="PTHR24350">
    <property type="entry name" value="SERINE/THREONINE-PROTEIN KINASE IAL-RELATED"/>
    <property type="match status" value="1"/>
</dbReference>
<name>A0A9D4YV87_CHLVU</name>
<keyword evidence="3 9" id="KW-0547">Nucleotide-binding</keyword>
<gene>
    <name evidence="15" type="ORF">D9Q98_006355</name>
</gene>
<feature type="binding site" evidence="9 11">
    <location>
        <position position="162"/>
    </location>
    <ligand>
        <name>ATP</name>
        <dbReference type="ChEBI" id="CHEBI:30616"/>
    </ligand>
</feature>
<dbReference type="AlphaFoldDB" id="A0A9D4YV87"/>
<evidence type="ECO:0000256" key="4">
    <source>
        <dbReference type="ARBA" id="ARBA00022777"/>
    </source>
</evidence>
<keyword evidence="5 9" id="KW-0067">ATP-binding</keyword>